<comment type="caution">
    <text evidence="1">The sequence shown here is derived from an EMBL/GenBank/DDBJ whole genome shotgun (WGS) entry which is preliminary data.</text>
</comment>
<reference evidence="1" key="1">
    <citation type="submission" date="2021-02" db="EMBL/GenBank/DDBJ databases">
        <authorList>
            <person name="Nowell W R."/>
        </authorList>
    </citation>
    <scope>NUCLEOTIDE SEQUENCE</scope>
</reference>
<evidence type="ECO:0000313" key="2">
    <source>
        <dbReference type="Proteomes" id="UP000663836"/>
    </source>
</evidence>
<sequence length="67" mass="7809">MKRILLAADYPNLTELKIFHFKQGIALDYLTYVSSLRSSFQERITNLTLINDDKDGMIHSLKNYTTK</sequence>
<dbReference type="AlphaFoldDB" id="A0A820E5U0"/>
<gene>
    <name evidence="1" type="ORF">JBS370_LOCUS38398</name>
</gene>
<accession>A0A820E5U0</accession>
<name>A0A820E5U0_9BILA</name>
<evidence type="ECO:0000313" key="1">
    <source>
        <dbReference type="EMBL" id="CAF4243187.1"/>
    </source>
</evidence>
<organism evidence="1 2">
    <name type="scientific">Rotaria sordida</name>
    <dbReference type="NCBI Taxonomy" id="392033"/>
    <lineage>
        <taxon>Eukaryota</taxon>
        <taxon>Metazoa</taxon>
        <taxon>Spiralia</taxon>
        <taxon>Gnathifera</taxon>
        <taxon>Rotifera</taxon>
        <taxon>Eurotatoria</taxon>
        <taxon>Bdelloidea</taxon>
        <taxon>Philodinida</taxon>
        <taxon>Philodinidae</taxon>
        <taxon>Rotaria</taxon>
    </lineage>
</organism>
<protein>
    <submittedName>
        <fullName evidence="1">Uncharacterized protein</fullName>
    </submittedName>
</protein>
<dbReference type="Proteomes" id="UP000663836">
    <property type="component" value="Unassembled WGS sequence"/>
</dbReference>
<dbReference type="EMBL" id="CAJOBD010020861">
    <property type="protein sequence ID" value="CAF4243187.1"/>
    <property type="molecule type" value="Genomic_DNA"/>
</dbReference>
<feature type="non-terminal residue" evidence="1">
    <location>
        <position position="1"/>
    </location>
</feature>
<proteinExistence type="predicted"/>